<feature type="domain" description="Methyltransferase" evidence="2">
    <location>
        <begin position="101"/>
        <end position="192"/>
    </location>
</feature>
<evidence type="ECO:0000313" key="3">
    <source>
        <dbReference type="EMBL" id="CAG8510702.1"/>
    </source>
</evidence>
<sequence length="342" mass="39086">MGVPYSKSTNRRKLNNKFKGKNDKNDRNYKNEMEKITIDSLSSAGLNSPRSIERFLSVTYPYFHDELEAIKMERQNVLYKEMWQGNFCAPVAEILETGGHVLDLGCGPGAYIVDCAKDYPLSTFMGIDISPMFNIIRSPPNVGFMEYNLLEGIPFPNFTFDYVHQRLLALAYTEEQWEDAIEEIVRVCKPGGWIELLEPDFIINNAGPITKLYFDEFRSCMNSRGINTCMASRLPKLLETTNQISEIFVLEKQLPIGNYDLEFGAEGAITVIDVINSTRTIMKDLLKLNDDEYSEMIQNIAAEARCPQYKMSMNFIRIYGMKTKTSLSNYSDSSSESYIHIL</sequence>
<dbReference type="Proteomes" id="UP000789706">
    <property type="component" value="Unassembled WGS sequence"/>
</dbReference>
<accession>A0A9N9F593</accession>
<protein>
    <submittedName>
        <fullName evidence="3">6502_t:CDS:1</fullName>
    </submittedName>
</protein>
<gene>
    <name evidence="3" type="ORF">DEBURN_LOCUS5159</name>
</gene>
<keyword evidence="4" id="KW-1185">Reference proteome</keyword>
<dbReference type="AlphaFoldDB" id="A0A9N9F593"/>
<dbReference type="EMBL" id="CAJVPK010000441">
    <property type="protein sequence ID" value="CAG8510702.1"/>
    <property type="molecule type" value="Genomic_DNA"/>
</dbReference>
<organism evidence="3 4">
    <name type="scientific">Diversispora eburnea</name>
    <dbReference type="NCBI Taxonomy" id="1213867"/>
    <lineage>
        <taxon>Eukaryota</taxon>
        <taxon>Fungi</taxon>
        <taxon>Fungi incertae sedis</taxon>
        <taxon>Mucoromycota</taxon>
        <taxon>Glomeromycotina</taxon>
        <taxon>Glomeromycetes</taxon>
        <taxon>Diversisporales</taxon>
        <taxon>Diversisporaceae</taxon>
        <taxon>Diversispora</taxon>
    </lineage>
</organism>
<dbReference type="Gene3D" id="3.40.50.150">
    <property type="entry name" value="Vaccinia Virus protein VP39"/>
    <property type="match status" value="1"/>
</dbReference>
<reference evidence="3" key="1">
    <citation type="submission" date="2021-06" db="EMBL/GenBank/DDBJ databases">
        <authorList>
            <person name="Kallberg Y."/>
            <person name="Tangrot J."/>
            <person name="Rosling A."/>
        </authorList>
    </citation>
    <scope>NUCLEOTIDE SEQUENCE</scope>
    <source>
        <strain evidence="3">AZ414A</strain>
    </source>
</reference>
<feature type="compositionally biased region" description="Basic residues" evidence="1">
    <location>
        <begin position="9"/>
        <end position="19"/>
    </location>
</feature>
<dbReference type="CDD" id="cd02440">
    <property type="entry name" value="AdoMet_MTases"/>
    <property type="match status" value="1"/>
</dbReference>
<dbReference type="SUPFAM" id="SSF53335">
    <property type="entry name" value="S-adenosyl-L-methionine-dependent methyltransferases"/>
    <property type="match status" value="1"/>
</dbReference>
<evidence type="ECO:0000313" key="4">
    <source>
        <dbReference type="Proteomes" id="UP000789706"/>
    </source>
</evidence>
<dbReference type="OrthoDB" id="2013972at2759"/>
<dbReference type="PANTHER" id="PTHR43591">
    <property type="entry name" value="METHYLTRANSFERASE"/>
    <property type="match status" value="1"/>
</dbReference>
<name>A0A9N9F593_9GLOM</name>
<dbReference type="InterPro" id="IPR029063">
    <property type="entry name" value="SAM-dependent_MTases_sf"/>
</dbReference>
<proteinExistence type="predicted"/>
<dbReference type="Pfam" id="PF13649">
    <property type="entry name" value="Methyltransf_25"/>
    <property type="match status" value="1"/>
</dbReference>
<dbReference type="InterPro" id="IPR041698">
    <property type="entry name" value="Methyltransf_25"/>
</dbReference>
<feature type="compositionally biased region" description="Basic and acidic residues" evidence="1">
    <location>
        <begin position="20"/>
        <end position="29"/>
    </location>
</feature>
<evidence type="ECO:0000259" key="2">
    <source>
        <dbReference type="Pfam" id="PF13649"/>
    </source>
</evidence>
<feature type="region of interest" description="Disordered" evidence="1">
    <location>
        <begin position="1"/>
        <end position="29"/>
    </location>
</feature>
<evidence type="ECO:0000256" key="1">
    <source>
        <dbReference type="SAM" id="MobiDB-lite"/>
    </source>
</evidence>
<comment type="caution">
    <text evidence="3">The sequence shown here is derived from an EMBL/GenBank/DDBJ whole genome shotgun (WGS) entry which is preliminary data.</text>
</comment>